<dbReference type="EMBL" id="JAYGGQ010000009">
    <property type="protein sequence ID" value="MEA5455541.1"/>
    <property type="molecule type" value="Genomic_DNA"/>
</dbReference>
<keyword evidence="4" id="KW-1185">Reference proteome</keyword>
<name>A0ABU5T8W4_9MICC</name>
<comment type="caution">
    <text evidence="3">The sequence shown here is derived from an EMBL/GenBank/DDBJ whole genome shotgun (WGS) entry which is preliminary data.</text>
</comment>
<keyword evidence="2" id="KW-0812">Transmembrane</keyword>
<evidence type="ECO:0000313" key="4">
    <source>
        <dbReference type="Proteomes" id="UP001304769"/>
    </source>
</evidence>
<dbReference type="RefSeq" id="WP_323279401.1">
    <property type="nucleotide sequence ID" value="NZ_JAYGGQ010000009.1"/>
</dbReference>
<feature type="compositionally biased region" description="Low complexity" evidence="1">
    <location>
        <begin position="333"/>
        <end position="352"/>
    </location>
</feature>
<feature type="region of interest" description="Disordered" evidence="1">
    <location>
        <begin position="146"/>
        <end position="301"/>
    </location>
</feature>
<accession>A0ABU5T8W4</accession>
<keyword evidence="2" id="KW-1133">Transmembrane helix</keyword>
<feature type="compositionally biased region" description="Low complexity" evidence="1">
    <location>
        <begin position="225"/>
        <end position="241"/>
    </location>
</feature>
<feature type="compositionally biased region" description="Pro residues" evidence="1">
    <location>
        <begin position="171"/>
        <end position="187"/>
    </location>
</feature>
<feature type="compositionally biased region" description="Acidic residues" evidence="1">
    <location>
        <begin position="286"/>
        <end position="295"/>
    </location>
</feature>
<protein>
    <submittedName>
        <fullName evidence="3">ABC transporter substrate-binding protein</fullName>
    </submittedName>
</protein>
<feature type="transmembrane region" description="Helical" evidence="2">
    <location>
        <begin position="304"/>
        <end position="329"/>
    </location>
</feature>
<feature type="compositionally biased region" description="Pro residues" evidence="1">
    <location>
        <begin position="202"/>
        <end position="218"/>
    </location>
</feature>
<feature type="region of interest" description="Disordered" evidence="1">
    <location>
        <begin position="333"/>
        <end position="361"/>
    </location>
</feature>
<keyword evidence="2" id="KW-0472">Membrane</keyword>
<organism evidence="3 4">
    <name type="scientific">Sinomonas terricola</name>
    <dbReference type="NCBI Taxonomy" id="3110330"/>
    <lineage>
        <taxon>Bacteria</taxon>
        <taxon>Bacillati</taxon>
        <taxon>Actinomycetota</taxon>
        <taxon>Actinomycetes</taxon>
        <taxon>Micrococcales</taxon>
        <taxon>Micrococcaceae</taxon>
        <taxon>Sinomonas</taxon>
    </lineage>
</organism>
<reference evidence="3 4" key="1">
    <citation type="submission" date="2023-12" db="EMBL/GenBank/DDBJ databases">
        <title>Sinomonas terricola sp. nov, isolated from litchi orchard soil in Guangdong, PR China.</title>
        <authorList>
            <person name="Jiaxin W."/>
            <person name="Yang Z."/>
            <person name="Honghui Z."/>
        </authorList>
    </citation>
    <scope>NUCLEOTIDE SEQUENCE [LARGE SCALE GENOMIC DNA]</scope>
    <source>
        <strain evidence="3 4">JGH33</strain>
    </source>
</reference>
<dbReference type="Gene3D" id="2.60.120.260">
    <property type="entry name" value="Galactose-binding domain-like"/>
    <property type="match status" value="1"/>
</dbReference>
<evidence type="ECO:0000256" key="1">
    <source>
        <dbReference type="SAM" id="MobiDB-lite"/>
    </source>
</evidence>
<feature type="compositionally biased region" description="Polar residues" evidence="1">
    <location>
        <begin position="157"/>
        <end position="169"/>
    </location>
</feature>
<proteinExistence type="predicted"/>
<sequence>MSQSIDVGTVLGGRYKVTSSIVASHDGDLVLDGVDQILNRPVSILVSAPGNAEQLAQSAREVAVGERHVGIQVLDLGVSHGATYLITNHAEAADLLDLIVAQEAPYVEPFFTDTLGSEIFGESRSREPETYNGLYDQGQHDYIQYPDAEEDKPTGPLPQSNGSLGPRTQATPPPVSPAAAPPPPAAPPRSAGGQDTGAPAGSPSPQPKVTPWHEPPVSGPQGSGASPTQATPAAPVPTEAPRYVPQPPAQKPAAPASPSGQGRGTTFPNAARQAGWTNAPERVFDRDDDLEEDDESTRPKSVPWLVGGVLAVILVAALIFAFTTLGGLFQPQAGGTKGASTSGSTQSQGPGQSQPPAPVTPVVDSVTRLNPGEFTFAAAFDAKLPLAIDGNPATYWSDMEFGSESWGGIVKSVALAVKLKEVSDIKQVELDQLGGTGGSVSVYTNAQPDLSGATLASTTSFNSEKLVVPLPNTVKAQYVIIQINALPKLAAPKTQYPYGLRLAEIKVQ</sequence>
<evidence type="ECO:0000313" key="3">
    <source>
        <dbReference type="EMBL" id="MEA5455541.1"/>
    </source>
</evidence>
<dbReference type="Proteomes" id="UP001304769">
    <property type="component" value="Unassembled WGS sequence"/>
</dbReference>
<evidence type="ECO:0000256" key="2">
    <source>
        <dbReference type="SAM" id="Phobius"/>
    </source>
</evidence>
<gene>
    <name evidence="3" type="ORF">SPF06_12475</name>
</gene>